<sequence>MQPRTADKPKVGQFAVEACVEVAYGELAGSDVPKAFVAHMYQSRLTGATSPQDFLLRHTDVTSSLPGRLLDAEFIKVTSSCQLGANIRKMGINGPSAVHMAKSISLAGALASQSSGFGALFGPDPEFPPDGQAHVAALIEEAAARSAAALAATPKPTPTSAGPAAASAAARSPPPAAGAGPCPSTSAPAAATPTPTLTGLADVAPPKEPRIVRPLDLRAITVFDWEGNIVDMRQAKHGDMVRTLFVFTAAGAAHPISCAPLSKGRVDLSGAAAVGVLFTDEWSQAFYLLSTATLANKTIAEMANPQGGRHGRPPPPPPAWLAVNNNNGVPTDLPLVISAGHQCLSVAGGLTVGPTFQLASRLNHPRFLPLFGAYMGLGKLRCDTEVTDKRLRADAFVQSLVGAGGWVAQQQRPFQLAQPLPPTRRAAVPDAEAALDAAMTAAGLNPDDFAMPDSPESTPARKRGRENDNGEGDDHEQV</sequence>
<feature type="region of interest" description="Disordered" evidence="1">
    <location>
        <begin position="149"/>
        <end position="203"/>
    </location>
</feature>
<evidence type="ECO:0000313" key="2">
    <source>
        <dbReference type="EMBL" id="KAG2487985.1"/>
    </source>
</evidence>
<dbReference type="AlphaFoldDB" id="A0A835XW91"/>
<evidence type="ECO:0000313" key="3">
    <source>
        <dbReference type="Proteomes" id="UP000612055"/>
    </source>
</evidence>
<dbReference type="Proteomes" id="UP000612055">
    <property type="component" value="Unassembled WGS sequence"/>
</dbReference>
<comment type="caution">
    <text evidence="2">The sequence shown here is derived from an EMBL/GenBank/DDBJ whole genome shotgun (WGS) entry which is preliminary data.</text>
</comment>
<organism evidence="2 3">
    <name type="scientific">Edaphochlamys debaryana</name>
    <dbReference type="NCBI Taxonomy" id="47281"/>
    <lineage>
        <taxon>Eukaryota</taxon>
        <taxon>Viridiplantae</taxon>
        <taxon>Chlorophyta</taxon>
        <taxon>core chlorophytes</taxon>
        <taxon>Chlorophyceae</taxon>
        <taxon>CS clade</taxon>
        <taxon>Chlamydomonadales</taxon>
        <taxon>Chlamydomonadales incertae sedis</taxon>
        <taxon>Edaphochlamys</taxon>
    </lineage>
</organism>
<protein>
    <submittedName>
        <fullName evidence="2">Uncharacterized protein</fullName>
    </submittedName>
</protein>
<feature type="compositionally biased region" description="Acidic residues" evidence="1">
    <location>
        <begin position="469"/>
        <end position="478"/>
    </location>
</feature>
<keyword evidence="3" id="KW-1185">Reference proteome</keyword>
<evidence type="ECO:0000256" key="1">
    <source>
        <dbReference type="SAM" id="MobiDB-lite"/>
    </source>
</evidence>
<proteinExistence type="predicted"/>
<accession>A0A835XW91</accession>
<feature type="compositionally biased region" description="Low complexity" evidence="1">
    <location>
        <begin position="149"/>
        <end position="201"/>
    </location>
</feature>
<feature type="region of interest" description="Disordered" evidence="1">
    <location>
        <begin position="441"/>
        <end position="478"/>
    </location>
</feature>
<name>A0A835XW91_9CHLO</name>
<dbReference type="EMBL" id="JAEHOE010000089">
    <property type="protein sequence ID" value="KAG2487985.1"/>
    <property type="molecule type" value="Genomic_DNA"/>
</dbReference>
<reference evidence="2" key="1">
    <citation type="journal article" date="2020" name="bioRxiv">
        <title>Comparative genomics of Chlamydomonas.</title>
        <authorList>
            <person name="Craig R.J."/>
            <person name="Hasan A.R."/>
            <person name="Ness R.W."/>
            <person name="Keightley P.D."/>
        </authorList>
    </citation>
    <scope>NUCLEOTIDE SEQUENCE</scope>
    <source>
        <strain evidence="2">CCAP 11/70</strain>
    </source>
</reference>
<gene>
    <name evidence="2" type="ORF">HYH03_013424</name>
</gene>